<dbReference type="RefSeq" id="WP_086077412.1">
    <property type="nucleotide sequence ID" value="NZ_CP021111.1"/>
</dbReference>
<dbReference type="Gene3D" id="3.10.180.10">
    <property type="entry name" value="2,3-Dihydroxybiphenyl 1,2-Dioxygenase, domain 1"/>
    <property type="match status" value="1"/>
</dbReference>
<protein>
    <submittedName>
        <fullName evidence="2">Glyoxalase</fullName>
    </submittedName>
</protein>
<sequence length="145" mass="15780">MEILVNIDVDDLPRGERFYCEAFGLAPGRRFGADGVELTGANVRLYLLRKPAGSRAAGATDQIRDYARHWTPVHMDFVVDNVDAAVARAVAAGARLEDPATSHEWGRIAHLGDPFGHGLCVLQFTARGYDAIATPASPHDQEDRP</sequence>
<accession>A0A1W6Z8C2</accession>
<keyword evidence="3" id="KW-1185">Reference proteome</keyword>
<dbReference type="OrthoDB" id="5522469at2"/>
<dbReference type="InterPro" id="IPR037523">
    <property type="entry name" value="VOC_core"/>
</dbReference>
<dbReference type="Proteomes" id="UP000194161">
    <property type="component" value="Chromosome"/>
</dbReference>
<dbReference type="STRING" id="463040.CAL15_04100"/>
<organism evidence="2 3">
    <name type="scientific">Bordetella genomosp. 13</name>
    <dbReference type="NCBI Taxonomy" id="463040"/>
    <lineage>
        <taxon>Bacteria</taxon>
        <taxon>Pseudomonadati</taxon>
        <taxon>Pseudomonadota</taxon>
        <taxon>Betaproteobacteria</taxon>
        <taxon>Burkholderiales</taxon>
        <taxon>Alcaligenaceae</taxon>
        <taxon>Bordetella</taxon>
    </lineage>
</organism>
<reference evidence="2 3" key="1">
    <citation type="submission" date="2017-05" db="EMBL/GenBank/DDBJ databases">
        <title>Complete and WGS of Bordetella genogroups.</title>
        <authorList>
            <person name="Spilker T."/>
            <person name="LiPuma J."/>
        </authorList>
    </citation>
    <scope>NUCLEOTIDE SEQUENCE [LARGE SCALE GENOMIC DNA]</scope>
    <source>
        <strain evidence="2 3">AU7206</strain>
    </source>
</reference>
<dbReference type="SUPFAM" id="SSF54593">
    <property type="entry name" value="Glyoxalase/Bleomycin resistance protein/Dihydroxybiphenyl dioxygenase"/>
    <property type="match status" value="1"/>
</dbReference>
<dbReference type="PANTHER" id="PTHR36503">
    <property type="entry name" value="BLR2520 PROTEIN"/>
    <property type="match status" value="1"/>
</dbReference>
<evidence type="ECO:0000313" key="2">
    <source>
        <dbReference type="EMBL" id="ARP93633.1"/>
    </source>
</evidence>
<feature type="domain" description="VOC" evidence="1">
    <location>
        <begin position="1"/>
        <end position="124"/>
    </location>
</feature>
<proteinExistence type="predicted"/>
<dbReference type="PROSITE" id="PS51819">
    <property type="entry name" value="VOC"/>
    <property type="match status" value="1"/>
</dbReference>
<dbReference type="Pfam" id="PF18029">
    <property type="entry name" value="Glyoxalase_6"/>
    <property type="match status" value="1"/>
</dbReference>
<dbReference type="PANTHER" id="PTHR36503:SF1">
    <property type="entry name" value="BLR2520 PROTEIN"/>
    <property type="match status" value="1"/>
</dbReference>
<evidence type="ECO:0000313" key="3">
    <source>
        <dbReference type="Proteomes" id="UP000194161"/>
    </source>
</evidence>
<dbReference type="EMBL" id="CP021111">
    <property type="protein sequence ID" value="ARP93633.1"/>
    <property type="molecule type" value="Genomic_DNA"/>
</dbReference>
<dbReference type="KEGG" id="bgm:CAL15_04100"/>
<name>A0A1W6Z8C2_9BORD</name>
<dbReference type="AlphaFoldDB" id="A0A1W6Z8C2"/>
<gene>
    <name evidence="2" type="ORF">CAL15_04100</name>
</gene>
<dbReference type="InterPro" id="IPR041581">
    <property type="entry name" value="Glyoxalase_6"/>
</dbReference>
<evidence type="ECO:0000259" key="1">
    <source>
        <dbReference type="PROSITE" id="PS51819"/>
    </source>
</evidence>
<dbReference type="InterPro" id="IPR029068">
    <property type="entry name" value="Glyas_Bleomycin-R_OHBP_Dase"/>
</dbReference>